<feature type="transmembrane region" description="Helical" evidence="6">
    <location>
        <begin position="90"/>
        <end position="109"/>
    </location>
</feature>
<comment type="caution">
    <text evidence="7">The sequence shown here is derived from an EMBL/GenBank/DDBJ whole genome shotgun (WGS) entry which is preliminary data.</text>
</comment>
<dbReference type="GO" id="GO:0005886">
    <property type="term" value="C:plasma membrane"/>
    <property type="evidence" value="ECO:0007669"/>
    <property type="project" value="UniProtKB-SubCell"/>
</dbReference>
<dbReference type="InterPro" id="IPR050833">
    <property type="entry name" value="Poly_Biosynth_Transport"/>
</dbReference>
<dbReference type="PANTHER" id="PTHR30250:SF11">
    <property type="entry name" value="O-ANTIGEN TRANSPORTER-RELATED"/>
    <property type="match status" value="1"/>
</dbReference>
<evidence type="ECO:0000313" key="7">
    <source>
        <dbReference type="EMBL" id="PZF91823.1"/>
    </source>
</evidence>
<feature type="transmembrane region" description="Helical" evidence="6">
    <location>
        <begin position="240"/>
        <end position="260"/>
    </location>
</feature>
<dbReference type="EMBL" id="POUB01000194">
    <property type="protein sequence ID" value="PZF91823.1"/>
    <property type="molecule type" value="Genomic_DNA"/>
</dbReference>
<keyword evidence="3 6" id="KW-0812">Transmembrane</keyword>
<evidence type="ECO:0000313" key="8">
    <source>
        <dbReference type="Proteomes" id="UP000248749"/>
    </source>
</evidence>
<feature type="transmembrane region" description="Helical" evidence="6">
    <location>
        <begin position="316"/>
        <end position="344"/>
    </location>
</feature>
<feature type="transmembrane region" description="Helical" evidence="6">
    <location>
        <begin position="272"/>
        <end position="295"/>
    </location>
</feature>
<feature type="transmembrane region" description="Helical" evidence="6">
    <location>
        <begin position="184"/>
        <end position="203"/>
    </location>
</feature>
<evidence type="ECO:0000256" key="1">
    <source>
        <dbReference type="ARBA" id="ARBA00004651"/>
    </source>
</evidence>
<dbReference type="Proteomes" id="UP000248749">
    <property type="component" value="Unassembled WGS sequence"/>
</dbReference>
<feature type="transmembrane region" description="Helical" evidence="6">
    <location>
        <begin position="161"/>
        <end position="178"/>
    </location>
</feature>
<dbReference type="AlphaFoldDB" id="A0A2W2DGE9"/>
<proteinExistence type="predicted"/>
<dbReference type="Pfam" id="PF01943">
    <property type="entry name" value="Polysacc_synt"/>
    <property type="match status" value="1"/>
</dbReference>
<organism evidence="7 8">
    <name type="scientific">Micromonospora deserti</name>
    <dbReference type="NCBI Taxonomy" id="2070366"/>
    <lineage>
        <taxon>Bacteria</taxon>
        <taxon>Bacillati</taxon>
        <taxon>Actinomycetota</taxon>
        <taxon>Actinomycetes</taxon>
        <taxon>Micromonosporales</taxon>
        <taxon>Micromonosporaceae</taxon>
        <taxon>Micromonospora</taxon>
    </lineage>
</organism>
<protein>
    <submittedName>
        <fullName evidence="7">Uncharacterized protein</fullName>
    </submittedName>
</protein>
<reference evidence="7 8" key="1">
    <citation type="submission" date="2018-01" db="EMBL/GenBank/DDBJ databases">
        <title>Draft genome sequence of Salinispora sp. 13K206.</title>
        <authorList>
            <person name="Sahin N."/>
            <person name="Saygin H."/>
            <person name="Ay H."/>
        </authorList>
    </citation>
    <scope>NUCLEOTIDE SEQUENCE [LARGE SCALE GENOMIC DNA]</scope>
    <source>
        <strain evidence="7 8">13K206</strain>
    </source>
</reference>
<keyword evidence="2" id="KW-1003">Cell membrane</keyword>
<evidence type="ECO:0000256" key="3">
    <source>
        <dbReference type="ARBA" id="ARBA00022692"/>
    </source>
</evidence>
<feature type="transmembrane region" description="Helical" evidence="6">
    <location>
        <begin position="416"/>
        <end position="434"/>
    </location>
</feature>
<evidence type="ECO:0000256" key="6">
    <source>
        <dbReference type="SAM" id="Phobius"/>
    </source>
</evidence>
<feature type="transmembrane region" description="Helical" evidence="6">
    <location>
        <begin position="121"/>
        <end position="140"/>
    </location>
</feature>
<evidence type="ECO:0000256" key="5">
    <source>
        <dbReference type="ARBA" id="ARBA00023136"/>
    </source>
</evidence>
<keyword evidence="5 6" id="KW-0472">Membrane</keyword>
<keyword evidence="8" id="KW-1185">Reference proteome</keyword>
<evidence type="ECO:0000256" key="4">
    <source>
        <dbReference type="ARBA" id="ARBA00022989"/>
    </source>
</evidence>
<comment type="subcellular location">
    <subcellularLocation>
        <location evidence="1">Cell membrane</location>
        <topology evidence="1">Multi-pass membrane protein</topology>
    </subcellularLocation>
</comment>
<dbReference type="PANTHER" id="PTHR30250">
    <property type="entry name" value="PST FAMILY PREDICTED COLANIC ACID TRANSPORTER"/>
    <property type="match status" value="1"/>
</dbReference>
<evidence type="ECO:0000256" key="2">
    <source>
        <dbReference type="ARBA" id="ARBA00022475"/>
    </source>
</evidence>
<sequence>MARPAAPRGRLGTALIHLGMLGLSQVGVTIAAFGTQILLARSLSQEAFGTFTAALAVVSLTAPLAVFGVPELWLQRFGREGERAHRWIGPSLRVVAVATAVTVAGMLAWSLGEWSDPEAAGVRALLTSVVVAQAGLALVGSVQQLQGDYRGLSALQVAPHLARVLVVLAVWVFGLSVFAAATGYAVVAALAVIACVIVMRPFVRRLTALDGHSRVAPAKAPTRSISEPAVRASRVGAARVTGAATPFVLGNLFYLIGMYLGTVVAAESLGPAAAAVLAVPMSVLTAVYLIPRIVYQQYFLARLHRWSVTDRDAVLIAYRWGGAGMLVLGAIIAALVALGGLPVLPFLLGPDYVESAAVLAVLALAIPFRFGGAAVAALLTSGGLLRRKVAYQGVGALMYLVALAVATPLWGVRGTAAATVVAEIVLCALFWIAVRRRVVGDDHLPSWRDLRRRLTRGNPGAS</sequence>
<feature type="transmembrane region" description="Helical" evidence="6">
    <location>
        <begin position="391"/>
        <end position="410"/>
    </location>
</feature>
<name>A0A2W2DGE9_9ACTN</name>
<dbReference type="InterPro" id="IPR002797">
    <property type="entry name" value="Polysacc_synth"/>
</dbReference>
<accession>A0A2W2DGE9</accession>
<keyword evidence="4 6" id="KW-1133">Transmembrane helix</keyword>
<feature type="transmembrane region" description="Helical" evidence="6">
    <location>
        <begin position="356"/>
        <end position="379"/>
    </location>
</feature>
<feature type="transmembrane region" description="Helical" evidence="6">
    <location>
        <begin position="47"/>
        <end position="69"/>
    </location>
</feature>
<gene>
    <name evidence="7" type="ORF">C1I99_22740</name>
</gene>